<dbReference type="SMART" id="SM00283">
    <property type="entry name" value="MA"/>
    <property type="match status" value="1"/>
</dbReference>
<accession>A0A6I0F116</accession>
<evidence type="ECO:0000259" key="4">
    <source>
        <dbReference type="PROSITE" id="PS50111"/>
    </source>
</evidence>
<protein>
    <submittedName>
        <fullName evidence="5">Methyl-accepting chemotaxis protein</fullName>
    </submittedName>
</protein>
<keyword evidence="1 2" id="KW-0807">Transducer</keyword>
<feature type="transmembrane region" description="Helical" evidence="3">
    <location>
        <begin position="36"/>
        <end position="56"/>
    </location>
</feature>
<keyword evidence="3" id="KW-1133">Transmembrane helix</keyword>
<keyword evidence="3" id="KW-0472">Membrane</keyword>
<evidence type="ECO:0000313" key="6">
    <source>
        <dbReference type="Proteomes" id="UP000432715"/>
    </source>
</evidence>
<dbReference type="Proteomes" id="UP000432715">
    <property type="component" value="Unassembled WGS sequence"/>
</dbReference>
<comment type="caution">
    <text evidence="5">The sequence shown here is derived from an EMBL/GenBank/DDBJ whole genome shotgun (WGS) entry which is preliminary data.</text>
</comment>
<dbReference type="AlphaFoldDB" id="A0A6I0F116"/>
<evidence type="ECO:0000256" key="1">
    <source>
        <dbReference type="ARBA" id="ARBA00023224"/>
    </source>
</evidence>
<dbReference type="InterPro" id="IPR004089">
    <property type="entry name" value="MCPsignal_dom"/>
</dbReference>
<organism evidence="5 6">
    <name type="scientific">Alkaliphilus pronyensis</name>
    <dbReference type="NCBI Taxonomy" id="1482732"/>
    <lineage>
        <taxon>Bacteria</taxon>
        <taxon>Bacillati</taxon>
        <taxon>Bacillota</taxon>
        <taxon>Clostridia</taxon>
        <taxon>Peptostreptococcales</taxon>
        <taxon>Natronincolaceae</taxon>
        <taxon>Alkaliphilus</taxon>
    </lineage>
</organism>
<evidence type="ECO:0000313" key="5">
    <source>
        <dbReference type="EMBL" id="KAB3536028.1"/>
    </source>
</evidence>
<dbReference type="GO" id="GO:0016020">
    <property type="term" value="C:membrane"/>
    <property type="evidence" value="ECO:0007669"/>
    <property type="project" value="InterPro"/>
</dbReference>
<sequence>MVPRGKKVLISFVILSTILALTLLNAVVAVYGSKIALVILNVILIPIILTVLYNYFVYRPLKKIQSSIEKINKNDLMFEVPQDEIGYCGTILRDIKTMVENLKTNFRQEVNISTKIAEVSSSLNEVSNESTETMNTIAASTEVTCKKSEEQFEMLNIIAKNNNEMISTLNDVSLEMDNTAKFTANTIREAQRGINSTATIKVKMKEIKNAVEITAGQVDKLKKDSYKMEGMMDLINSITEQTNLLALNASIEAARAGEHGKSFAVVANEVSKLSQDTRTISSQIEEVLLELKKEITGIGQWMEEEKQQVDESYQLTEHTVEDFNRVNNALQLSVDKVENMNQSIGKVNKKCKSIGSNIVEATDFSKEISATMQQSTAEVLLQNERLINLQEITDTLYEKADDMQQHVTSRVMEGKMQQAVDYIQTTIKQNGIDQQRVASLIEETGMDAIYVTDNKGVVKFSNVEDSIGLDLYKIDKSFNAFKEGTTMKVTTPVKKRVEDNRLFKFLATIDDKGIIYQVGLSIDTLLKF</sequence>
<name>A0A6I0F116_9FIRM</name>
<dbReference type="PANTHER" id="PTHR32089">
    <property type="entry name" value="METHYL-ACCEPTING CHEMOTAXIS PROTEIN MCPB"/>
    <property type="match status" value="1"/>
</dbReference>
<keyword evidence="3" id="KW-0812">Transmembrane</keyword>
<dbReference type="OrthoDB" id="1706317at2"/>
<feature type="domain" description="Methyl-accepting transducer" evidence="4">
    <location>
        <begin position="126"/>
        <end position="362"/>
    </location>
</feature>
<dbReference type="GO" id="GO:0007165">
    <property type="term" value="P:signal transduction"/>
    <property type="evidence" value="ECO:0007669"/>
    <property type="project" value="UniProtKB-KW"/>
</dbReference>
<dbReference type="Pfam" id="PF00015">
    <property type="entry name" value="MCPsignal"/>
    <property type="match status" value="1"/>
</dbReference>
<dbReference type="RefSeq" id="WP_151860405.1">
    <property type="nucleotide sequence ID" value="NZ_WBZC01000013.1"/>
</dbReference>
<dbReference type="PANTHER" id="PTHR32089:SF112">
    <property type="entry name" value="LYSOZYME-LIKE PROTEIN-RELATED"/>
    <property type="match status" value="1"/>
</dbReference>
<dbReference type="SUPFAM" id="SSF58104">
    <property type="entry name" value="Methyl-accepting chemotaxis protein (MCP) signaling domain"/>
    <property type="match status" value="1"/>
</dbReference>
<dbReference type="PROSITE" id="PS50111">
    <property type="entry name" value="CHEMOTAXIS_TRANSDUC_2"/>
    <property type="match status" value="1"/>
</dbReference>
<gene>
    <name evidence="5" type="ORF">F8154_04495</name>
</gene>
<proteinExistence type="predicted"/>
<dbReference type="Gene3D" id="1.10.287.950">
    <property type="entry name" value="Methyl-accepting chemotaxis protein"/>
    <property type="match status" value="1"/>
</dbReference>
<evidence type="ECO:0000256" key="3">
    <source>
        <dbReference type="SAM" id="Phobius"/>
    </source>
</evidence>
<keyword evidence="6" id="KW-1185">Reference proteome</keyword>
<reference evidence="5 6" key="1">
    <citation type="submission" date="2019-10" db="EMBL/GenBank/DDBJ databases">
        <title>Alkaliphilus serpentinus sp. nov. and Alkaliphilus pronyensis sp. nov., two novel anaerobic alkaliphilic species isolated from the serpentinized-hosted hydrothermal field of the Prony Bay (New Caledonia).</title>
        <authorList>
            <person name="Postec A."/>
        </authorList>
    </citation>
    <scope>NUCLEOTIDE SEQUENCE [LARGE SCALE GENOMIC DNA]</scope>
    <source>
        <strain evidence="5 6">LacV</strain>
    </source>
</reference>
<evidence type="ECO:0000256" key="2">
    <source>
        <dbReference type="PROSITE-ProRule" id="PRU00284"/>
    </source>
</evidence>
<dbReference type="EMBL" id="WBZC01000013">
    <property type="protein sequence ID" value="KAB3536028.1"/>
    <property type="molecule type" value="Genomic_DNA"/>
</dbReference>